<dbReference type="GO" id="GO:0000271">
    <property type="term" value="P:polysaccharide biosynthetic process"/>
    <property type="evidence" value="ECO:0007669"/>
    <property type="project" value="InterPro"/>
</dbReference>
<name>A0AB35I0Q0_MICTH</name>
<accession>A0AB35I0Q0</accession>
<dbReference type="CDD" id="cd16441">
    <property type="entry name" value="beta_Kdo_transferase_KpsS"/>
    <property type="match status" value="1"/>
</dbReference>
<comment type="caution">
    <text evidence="1">The sequence shown here is derived from an EMBL/GenBank/DDBJ whole genome shotgun (WGS) entry which is preliminary data.</text>
</comment>
<sequence length="412" mass="47301">MSSVLFLQGPLGPFFAKLARHLSRRGVSTHRINFNGGDRCFGWADYQVDFTGRDGEWPGFLRSYLREHGITAVLVYGDCRLYHRLARQVCKELGVFFGVFEEGYLRPDFVTLEWGGVNAYSGTDWSRPAIDSYRSVGRCGPSRKIGLTFWQRAWFAIAYYLSARFHRARFPHYQHHRNRDWKAETGCWLLSFWRKGLYKVTQRRILPRLVSEFSGRFFLFPLQTCDDFQIRTHSDLLSIEHSIDVVITSFAANAPQGELLVIKHHPMDRGFRHYGKLIDTLARQRGVGDRVVYCHDLHLPSLLKHARGVVTINSTVGISALLHGVPTKVLGRALYDMPGLTHQGDLHGFWRHPDPVDQALFRRFRTYLYERTQLDGSFFKYIDITVEAACHHLLPVIAAKPAAEAIVSEAAY</sequence>
<dbReference type="InterPro" id="IPR007833">
    <property type="entry name" value="Capsule_polysaccharide_synth"/>
</dbReference>
<gene>
    <name evidence="1" type="ORF">OQJ68_15305</name>
</gene>
<evidence type="ECO:0000313" key="1">
    <source>
        <dbReference type="EMBL" id="MCX2803160.1"/>
    </source>
</evidence>
<dbReference type="Pfam" id="PF05159">
    <property type="entry name" value="Capsule_synth"/>
    <property type="match status" value="1"/>
</dbReference>
<proteinExistence type="predicted"/>
<protein>
    <submittedName>
        <fullName evidence="1">Capsular biosynthesis protein</fullName>
    </submittedName>
</protein>
<reference evidence="1" key="1">
    <citation type="submission" date="2022-11" db="EMBL/GenBank/DDBJ databases">
        <title>Chitin-degrading and fungicidal potential of chitinolytic bacterial strains from marine environment of the Pacific Ocean regions.</title>
        <authorList>
            <person name="Pentekhina I."/>
            <person name="Nedashkovskaya O."/>
            <person name="Seitkalieva A."/>
            <person name="Podvolotskaya A."/>
            <person name="Tekutyeva L."/>
            <person name="Balabanova L."/>
        </authorList>
    </citation>
    <scope>NUCLEOTIDE SEQUENCE</scope>
    <source>
        <strain evidence="1">KMM 6838</strain>
    </source>
</reference>
<dbReference type="GO" id="GO:0015774">
    <property type="term" value="P:polysaccharide transport"/>
    <property type="evidence" value="ECO:0007669"/>
    <property type="project" value="InterPro"/>
</dbReference>
<evidence type="ECO:0000313" key="2">
    <source>
        <dbReference type="Proteomes" id="UP001209730"/>
    </source>
</evidence>
<organism evidence="1 2">
    <name type="scientific">Microbulbifer thermotolerans</name>
    <dbReference type="NCBI Taxonomy" id="252514"/>
    <lineage>
        <taxon>Bacteria</taxon>
        <taxon>Pseudomonadati</taxon>
        <taxon>Pseudomonadota</taxon>
        <taxon>Gammaproteobacteria</taxon>
        <taxon>Cellvibrionales</taxon>
        <taxon>Microbulbiferaceae</taxon>
        <taxon>Microbulbifer</taxon>
    </lineage>
</organism>
<dbReference type="Proteomes" id="UP001209730">
    <property type="component" value="Unassembled WGS sequence"/>
</dbReference>
<dbReference type="RefSeq" id="WP_266066651.1">
    <property type="nucleotide sequence ID" value="NZ_JAPHQB010000034.1"/>
</dbReference>
<dbReference type="AlphaFoldDB" id="A0AB35I0Q0"/>
<dbReference type="EMBL" id="JAPHQB010000034">
    <property type="protein sequence ID" value="MCX2803160.1"/>
    <property type="molecule type" value="Genomic_DNA"/>
</dbReference>